<feature type="compositionally biased region" description="Polar residues" evidence="3">
    <location>
        <begin position="347"/>
        <end position="365"/>
    </location>
</feature>
<dbReference type="PROSITE" id="PS50961">
    <property type="entry name" value="HTH_LA"/>
    <property type="match status" value="1"/>
</dbReference>
<feature type="domain" description="HTH La-type RNA-binding" evidence="4">
    <location>
        <begin position="987"/>
        <end position="1076"/>
    </location>
</feature>
<dbReference type="InterPro" id="IPR036388">
    <property type="entry name" value="WH-like_DNA-bd_sf"/>
</dbReference>
<feature type="compositionally biased region" description="Low complexity" evidence="3">
    <location>
        <begin position="70"/>
        <end position="91"/>
    </location>
</feature>
<evidence type="ECO:0000256" key="3">
    <source>
        <dbReference type="SAM" id="MobiDB-lite"/>
    </source>
</evidence>
<dbReference type="GeneID" id="72008292"/>
<feature type="compositionally biased region" description="Low complexity" evidence="3">
    <location>
        <begin position="330"/>
        <end position="346"/>
    </location>
</feature>
<dbReference type="InterPro" id="IPR036390">
    <property type="entry name" value="WH_DNA-bd_sf"/>
</dbReference>
<reference evidence="5 6" key="1">
    <citation type="journal article" date="2021" name="Environ. Microbiol.">
        <title>Gene family expansions and transcriptome signatures uncover fungal adaptations to wood decay.</title>
        <authorList>
            <person name="Hage H."/>
            <person name="Miyauchi S."/>
            <person name="Viragh M."/>
            <person name="Drula E."/>
            <person name="Min B."/>
            <person name="Chaduli D."/>
            <person name="Navarro D."/>
            <person name="Favel A."/>
            <person name="Norest M."/>
            <person name="Lesage-Meessen L."/>
            <person name="Balint B."/>
            <person name="Merenyi Z."/>
            <person name="de Eugenio L."/>
            <person name="Morin E."/>
            <person name="Martinez A.T."/>
            <person name="Baldrian P."/>
            <person name="Stursova M."/>
            <person name="Martinez M.J."/>
            <person name="Novotny C."/>
            <person name="Magnuson J.K."/>
            <person name="Spatafora J.W."/>
            <person name="Maurice S."/>
            <person name="Pangilinan J."/>
            <person name="Andreopoulos W."/>
            <person name="LaButti K."/>
            <person name="Hundley H."/>
            <person name="Na H."/>
            <person name="Kuo A."/>
            <person name="Barry K."/>
            <person name="Lipzen A."/>
            <person name="Henrissat B."/>
            <person name="Riley R."/>
            <person name="Ahrendt S."/>
            <person name="Nagy L.G."/>
            <person name="Grigoriev I.V."/>
            <person name="Martin F."/>
            <person name="Rosso M.N."/>
        </authorList>
    </citation>
    <scope>NUCLEOTIDE SEQUENCE [LARGE SCALE GENOMIC DNA]</scope>
    <source>
        <strain evidence="5 6">CIRM-BRFM 1785</strain>
    </source>
</reference>
<feature type="compositionally biased region" description="Polar residues" evidence="3">
    <location>
        <begin position="36"/>
        <end position="56"/>
    </location>
</feature>
<feature type="compositionally biased region" description="Basic residues" evidence="3">
    <location>
        <begin position="311"/>
        <end position="325"/>
    </location>
</feature>
<feature type="compositionally biased region" description="Polar residues" evidence="3">
    <location>
        <begin position="235"/>
        <end position="244"/>
    </location>
</feature>
<feature type="compositionally biased region" description="Polar residues" evidence="3">
    <location>
        <begin position="170"/>
        <end position="186"/>
    </location>
</feature>
<dbReference type="RefSeq" id="XP_047777571.1">
    <property type="nucleotide sequence ID" value="XM_047927560.1"/>
</dbReference>
<feature type="region of interest" description="Disordered" evidence="3">
    <location>
        <begin position="1081"/>
        <end position="1134"/>
    </location>
</feature>
<feature type="compositionally biased region" description="Low complexity" evidence="3">
    <location>
        <begin position="471"/>
        <end position="485"/>
    </location>
</feature>
<keyword evidence="6" id="KW-1185">Reference proteome</keyword>
<dbReference type="SMART" id="SM00715">
    <property type="entry name" value="LA"/>
    <property type="match status" value="1"/>
</dbReference>
<evidence type="ECO:0000259" key="4">
    <source>
        <dbReference type="PROSITE" id="PS50961"/>
    </source>
</evidence>
<feature type="compositionally biased region" description="Polar residues" evidence="3">
    <location>
        <begin position="407"/>
        <end position="418"/>
    </location>
</feature>
<dbReference type="EMBL" id="JADCUA010000013">
    <property type="protein sequence ID" value="KAH9835138.1"/>
    <property type="molecule type" value="Genomic_DNA"/>
</dbReference>
<dbReference type="InterPro" id="IPR045180">
    <property type="entry name" value="La_dom_prot"/>
</dbReference>
<gene>
    <name evidence="5" type="ORF">C8Q71DRAFT_858803</name>
</gene>
<feature type="region of interest" description="Disordered" evidence="3">
    <location>
        <begin position="545"/>
        <end position="678"/>
    </location>
</feature>
<feature type="compositionally biased region" description="Low complexity" evidence="3">
    <location>
        <begin position="366"/>
        <end position="382"/>
    </location>
</feature>
<evidence type="ECO:0000256" key="2">
    <source>
        <dbReference type="PROSITE-ProRule" id="PRU00332"/>
    </source>
</evidence>
<keyword evidence="1 2" id="KW-0694">RNA-binding</keyword>
<dbReference type="CDD" id="cd07323">
    <property type="entry name" value="LAM"/>
    <property type="match status" value="1"/>
</dbReference>
<feature type="compositionally biased region" description="Low complexity" evidence="3">
    <location>
        <begin position="301"/>
        <end position="310"/>
    </location>
</feature>
<comment type="caution">
    <text evidence="5">The sequence shown here is derived from an EMBL/GenBank/DDBJ whole genome shotgun (WGS) entry which is preliminary data.</text>
</comment>
<dbReference type="Proteomes" id="UP000814176">
    <property type="component" value="Unassembled WGS sequence"/>
</dbReference>
<feature type="compositionally biased region" description="Acidic residues" evidence="3">
    <location>
        <begin position="1114"/>
        <end position="1123"/>
    </location>
</feature>
<feature type="compositionally biased region" description="Basic and acidic residues" evidence="3">
    <location>
        <begin position="245"/>
        <end position="258"/>
    </location>
</feature>
<feature type="compositionally biased region" description="Polar residues" evidence="3">
    <location>
        <begin position="1"/>
        <end position="13"/>
    </location>
</feature>
<feature type="region of interest" description="Disordered" evidence="3">
    <location>
        <begin position="869"/>
        <end position="917"/>
    </location>
</feature>
<feature type="compositionally biased region" description="Polar residues" evidence="3">
    <location>
        <begin position="260"/>
        <end position="283"/>
    </location>
</feature>
<dbReference type="Pfam" id="PF05383">
    <property type="entry name" value="La"/>
    <property type="match status" value="1"/>
</dbReference>
<evidence type="ECO:0000313" key="6">
    <source>
        <dbReference type="Proteomes" id="UP000814176"/>
    </source>
</evidence>
<feature type="compositionally biased region" description="Polar residues" evidence="3">
    <location>
        <begin position="100"/>
        <end position="119"/>
    </location>
</feature>
<dbReference type="PANTHER" id="PTHR22792:SF132">
    <property type="entry name" value="LA-RELATED PROTEIN 1"/>
    <property type="match status" value="1"/>
</dbReference>
<evidence type="ECO:0000256" key="1">
    <source>
        <dbReference type="ARBA" id="ARBA00022884"/>
    </source>
</evidence>
<dbReference type="Gene3D" id="1.10.10.10">
    <property type="entry name" value="Winged helix-like DNA-binding domain superfamily/Winged helix DNA-binding domain"/>
    <property type="match status" value="1"/>
</dbReference>
<proteinExistence type="predicted"/>
<feature type="compositionally biased region" description="Polar residues" evidence="3">
    <location>
        <begin position="586"/>
        <end position="599"/>
    </location>
</feature>
<organism evidence="5 6">
    <name type="scientific">Rhodofomes roseus</name>
    <dbReference type="NCBI Taxonomy" id="34475"/>
    <lineage>
        <taxon>Eukaryota</taxon>
        <taxon>Fungi</taxon>
        <taxon>Dikarya</taxon>
        <taxon>Basidiomycota</taxon>
        <taxon>Agaricomycotina</taxon>
        <taxon>Agaricomycetes</taxon>
        <taxon>Polyporales</taxon>
        <taxon>Rhodofomes</taxon>
    </lineage>
</organism>
<sequence length="1134" mass="119923">MVSSQPPQLSRPTESYADRAKGAQPAKPKNGPAVQRSPQPSTSATGASGTAPNTKVTAPKPMPSPGSEMPTSPATQPSSSSYVPPASATPTMNGDVKSPSADSPPSVPQNEAASTSLTAQKLAPPPVNVWNRRMEQIVQTRAKSGPVSSQFPQPSPSPQDPSPSSQNTPKPASSSSSKLQNVTNHATAPPTIVANGTSNGGHGNAEHDAFVVHSRVRAPLTDDPESWPEVGKVVSSGSGQTDSEQNVKGREKGDRESEQAPGSTRKSTVRTSLRIDTNPQTALSFAGEKPKWVPIPATELQAAADAQQRAQHIRNRSSQHLHAHSRPSNQGSGSASASGSGSQGQSRTQSVAGGTRQSASGSHAGSVSQSQTQSRTGSTQSSPPGAFVRGGRRLPEEGMTYPVGASRSISMRSSQTGSPQAFQPTLPPPPDAVQGAMGYRGIPPSLGRRGSGQGEQDQPGMPPYYVPMPPRSYHSPHPSDSPAHPQYGLPPIAPVPTLYSTPGLQPPPPVPFAGTPPYPMYSPYGYPYPPYMYWQHGTSPVAPEGVPPPMMLGRPSLPGENEGSTTYRDPSFVLPPPATYEHPADQQVQATQVGSTKSSAAPVERGRRTRELSFGTIDSDVAASQGDGEEPEVLELRVTSEEPQEGNGTTKSGAPFAIGVAPGEPGPARIRSRTSSKGRTLVVGDTVPAVARSVSGQSEPFAQLSEDAASGVRGPVEEIEAAVKVIDLTEPGETKWEFGTTMQAEAEIIAEVGPRHTHVNGAEQAVPPPPGPALGVTGMNAASPPFVYPSTYAPQPVLPPIMTTTNGFASAHSPSYAGPSALPPLSTTESPNDDWRVKDYGYGFGRKNYAPASAGGEREYYGRSRRGSFGGGYGYDRGHERGGYAGRRGRGGGRGYEGRGTFHARTHSRGGSAYPNAQARQPPFVVQQPPSLQTDLNGYYAPPPSGTTYYSPVYDPYAAGYPAPAYPPFFQNLPPGAPLPMPISPLSFPLDSIRYYLLGQLEYYLSPENMAQDFFLRQHMDSRGWISIPLLASFKRVKQLTPNLQLVKDVLTLSTFVEVRDEFVRMLQWAQYVLPNAPESAVEGAERPEGGASEKAPAEYIPPHGENSPAEHGEEAEEEEEDVVFVLERPAAEA</sequence>
<dbReference type="PANTHER" id="PTHR22792">
    <property type="entry name" value="LUPUS LA PROTEIN-RELATED"/>
    <property type="match status" value="1"/>
</dbReference>
<name>A0ABQ8KC34_9APHY</name>
<protein>
    <recommendedName>
        <fullName evidence="4">HTH La-type RNA-binding domain-containing protein</fullName>
    </recommendedName>
</protein>
<accession>A0ABQ8KC34</accession>
<dbReference type="SUPFAM" id="SSF46785">
    <property type="entry name" value="Winged helix' DNA-binding domain"/>
    <property type="match status" value="1"/>
</dbReference>
<dbReference type="InterPro" id="IPR006630">
    <property type="entry name" value="La_HTH"/>
</dbReference>
<feature type="region of interest" description="Disordered" evidence="3">
    <location>
        <begin position="1"/>
        <end position="501"/>
    </location>
</feature>
<evidence type="ECO:0000313" key="5">
    <source>
        <dbReference type="EMBL" id="KAH9835138.1"/>
    </source>
</evidence>
<feature type="compositionally biased region" description="Pro residues" evidence="3">
    <location>
        <begin position="460"/>
        <end position="470"/>
    </location>
</feature>